<feature type="non-terminal residue" evidence="3">
    <location>
        <position position="133"/>
    </location>
</feature>
<reference evidence="3" key="1">
    <citation type="submission" date="2025-08" db="UniProtKB">
        <authorList>
            <consortium name="RefSeq"/>
        </authorList>
    </citation>
    <scope>IDENTIFICATION</scope>
</reference>
<evidence type="ECO:0000313" key="2">
    <source>
        <dbReference type="Proteomes" id="UP000695022"/>
    </source>
</evidence>
<dbReference type="PANTHER" id="PTHR13487:SF3">
    <property type="entry name" value="REVERSION-INDUCING CYSTEINE-RICH PROTEIN WITH KAZAL MOTIFS"/>
    <property type="match status" value="1"/>
</dbReference>
<feature type="domain" description="Reversion-inducing cysteine-rich protein with Kazal frizzled-like" evidence="1">
    <location>
        <begin position="40"/>
        <end position="133"/>
    </location>
</feature>
<evidence type="ECO:0000313" key="3">
    <source>
        <dbReference type="RefSeq" id="XP_014680010.1"/>
    </source>
</evidence>
<organism evidence="2 3">
    <name type="scientific">Priapulus caudatus</name>
    <name type="common">Priapulid worm</name>
    <dbReference type="NCBI Taxonomy" id="37621"/>
    <lineage>
        <taxon>Eukaryota</taxon>
        <taxon>Metazoa</taxon>
        <taxon>Ecdysozoa</taxon>
        <taxon>Scalidophora</taxon>
        <taxon>Priapulida</taxon>
        <taxon>Priapulimorpha</taxon>
        <taxon>Priapulimorphida</taxon>
        <taxon>Priapulidae</taxon>
        <taxon>Priapulus</taxon>
    </lineage>
</organism>
<dbReference type="Proteomes" id="UP000695022">
    <property type="component" value="Unplaced"/>
</dbReference>
<dbReference type="RefSeq" id="XP_014680010.1">
    <property type="nucleotide sequence ID" value="XM_014824524.1"/>
</dbReference>
<sequence>MIFLLWSQTFSTGFTQSWQEFDAHCRYQPSELPLISCLDDVDEPCELGCSGLSYCTNFNDRPTELYRSCNRRADAAARNDIMLWRNGTINHRMLLMNIPVLDIGRCEPQLWKAIACMLQVKPCNTRTYTNPIC</sequence>
<accession>A0ABM1F6D9</accession>
<proteinExistence type="predicted"/>
<dbReference type="PANTHER" id="PTHR13487">
    <property type="entry name" value="SERINE PROTEASE INHIBITOR"/>
    <property type="match status" value="1"/>
</dbReference>
<gene>
    <name evidence="3" type="primary">LOC106819959</name>
</gene>
<dbReference type="InterPro" id="IPR056979">
    <property type="entry name" value="FZ_RECK"/>
</dbReference>
<dbReference type="GeneID" id="106819959"/>
<protein>
    <submittedName>
        <fullName evidence="3">Reversion-inducing cysteine-rich protein with Kazal motifs-like</fullName>
    </submittedName>
</protein>
<name>A0ABM1F6D9_PRICU</name>
<dbReference type="InterPro" id="IPR039016">
    <property type="entry name" value="RECK"/>
</dbReference>
<dbReference type="Pfam" id="PF23298">
    <property type="entry name" value="FZ_RECK"/>
    <property type="match status" value="1"/>
</dbReference>
<keyword evidence="2" id="KW-1185">Reference proteome</keyword>
<evidence type="ECO:0000259" key="1">
    <source>
        <dbReference type="Pfam" id="PF23298"/>
    </source>
</evidence>